<dbReference type="PROSITE" id="PS50977">
    <property type="entry name" value="HTH_TETR_2"/>
    <property type="match status" value="1"/>
</dbReference>
<dbReference type="InterPro" id="IPR036271">
    <property type="entry name" value="Tet_transcr_reg_TetR-rel_C_sf"/>
</dbReference>
<dbReference type="SUPFAM" id="SSF48498">
    <property type="entry name" value="Tetracyclin repressor-like, C-terminal domain"/>
    <property type="match status" value="1"/>
</dbReference>
<dbReference type="AlphaFoldDB" id="A0A1I4BZD0"/>
<keyword evidence="3 5" id="KW-0238">DNA-binding</keyword>
<dbReference type="Pfam" id="PF00440">
    <property type="entry name" value="TetR_N"/>
    <property type="match status" value="1"/>
</dbReference>
<evidence type="ECO:0000313" key="7">
    <source>
        <dbReference type="EMBL" id="SFK73873.1"/>
    </source>
</evidence>
<dbReference type="OrthoDB" id="9779746at2"/>
<evidence type="ECO:0000256" key="1">
    <source>
        <dbReference type="ARBA" id="ARBA00022491"/>
    </source>
</evidence>
<feature type="DNA-binding region" description="H-T-H motif" evidence="5">
    <location>
        <begin position="31"/>
        <end position="50"/>
    </location>
</feature>
<evidence type="ECO:0000256" key="5">
    <source>
        <dbReference type="PROSITE-ProRule" id="PRU00335"/>
    </source>
</evidence>
<feature type="domain" description="HTH tetR-type" evidence="6">
    <location>
        <begin position="8"/>
        <end position="68"/>
    </location>
</feature>
<dbReference type="SUPFAM" id="SSF46689">
    <property type="entry name" value="Homeodomain-like"/>
    <property type="match status" value="1"/>
</dbReference>
<proteinExistence type="predicted"/>
<evidence type="ECO:0000256" key="2">
    <source>
        <dbReference type="ARBA" id="ARBA00023015"/>
    </source>
</evidence>
<organism evidence="7 8">
    <name type="scientific">Geodermatophilus ruber</name>
    <dbReference type="NCBI Taxonomy" id="504800"/>
    <lineage>
        <taxon>Bacteria</taxon>
        <taxon>Bacillati</taxon>
        <taxon>Actinomycetota</taxon>
        <taxon>Actinomycetes</taxon>
        <taxon>Geodermatophilales</taxon>
        <taxon>Geodermatophilaceae</taxon>
        <taxon>Geodermatophilus</taxon>
    </lineage>
</organism>
<evidence type="ECO:0000256" key="3">
    <source>
        <dbReference type="ARBA" id="ARBA00023125"/>
    </source>
</evidence>
<dbReference type="InterPro" id="IPR050109">
    <property type="entry name" value="HTH-type_TetR-like_transc_reg"/>
</dbReference>
<keyword evidence="2" id="KW-0805">Transcription regulation</keyword>
<evidence type="ECO:0000256" key="4">
    <source>
        <dbReference type="ARBA" id="ARBA00023163"/>
    </source>
</evidence>
<dbReference type="GO" id="GO:0003700">
    <property type="term" value="F:DNA-binding transcription factor activity"/>
    <property type="evidence" value="ECO:0007669"/>
    <property type="project" value="TreeGrafter"/>
</dbReference>
<evidence type="ECO:0000259" key="6">
    <source>
        <dbReference type="PROSITE" id="PS50977"/>
    </source>
</evidence>
<dbReference type="PANTHER" id="PTHR30055">
    <property type="entry name" value="HTH-TYPE TRANSCRIPTIONAL REGULATOR RUTR"/>
    <property type="match status" value="1"/>
</dbReference>
<dbReference type="EMBL" id="FOSW01000003">
    <property type="protein sequence ID" value="SFK73873.1"/>
    <property type="molecule type" value="Genomic_DNA"/>
</dbReference>
<dbReference type="InterPro" id="IPR041490">
    <property type="entry name" value="KstR2_TetR_C"/>
</dbReference>
<gene>
    <name evidence="7" type="ORF">SAMN04488085_103262</name>
</gene>
<dbReference type="STRING" id="504800.SAMN04488085_103262"/>
<dbReference type="InterPro" id="IPR009057">
    <property type="entry name" value="Homeodomain-like_sf"/>
</dbReference>
<reference evidence="7 8" key="1">
    <citation type="submission" date="2016-10" db="EMBL/GenBank/DDBJ databases">
        <authorList>
            <person name="de Groot N.N."/>
        </authorList>
    </citation>
    <scope>NUCLEOTIDE SEQUENCE [LARGE SCALE GENOMIC DNA]</scope>
    <source>
        <strain evidence="7 8">DSM 45317</strain>
    </source>
</reference>
<dbReference type="PANTHER" id="PTHR30055:SF175">
    <property type="entry name" value="HTH-TYPE TRANSCRIPTIONAL REPRESSOR KSTR2"/>
    <property type="match status" value="1"/>
</dbReference>
<dbReference type="InParanoid" id="A0A1I4BZD0"/>
<dbReference type="Gene3D" id="1.10.10.60">
    <property type="entry name" value="Homeodomain-like"/>
    <property type="match status" value="1"/>
</dbReference>
<keyword evidence="1" id="KW-0678">Repressor</keyword>
<keyword evidence="4" id="KW-0804">Transcription</keyword>
<name>A0A1I4BZD0_9ACTN</name>
<dbReference type="Proteomes" id="UP000199152">
    <property type="component" value="Unassembled WGS sequence"/>
</dbReference>
<protein>
    <submittedName>
        <fullName evidence="7">Transcriptional regulator, TetR family</fullName>
    </submittedName>
</protein>
<dbReference type="GO" id="GO:0000976">
    <property type="term" value="F:transcription cis-regulatory region binding"/>
    <property type="evidence" value="ECO:0007669"/>
    <property type="project" value="TreeGrafter"/>
</dbReference>
<dbReference type="Pfam" id="PF17932">
    <property type="entry name" value="TetR_C_24"/>
    <property type="match status" value="1"/>
</dbReference>
<dbReference type="Gene3D" id="1.10.357.10">
    <property type="entry name" value="Tetracycline Repressor, domain 2"/>
    <property type="match status" value="1"/>
</dbReference>
<keyword evidence="8" id="KW-1185">Reference proteome</keyword>
<dbReference type="RefSeq" id="WP_091322461.1">
    <property type="nucleotide sequence ID" value="NZ_FOSW01000003.1"/>
</dbReference>
<dbReference type="PRINTS" id="PR00455">
    <property type="entry name" value="HTHTETR"/>
</dbReference>
<evidence type="ECO:0000313" key="8">
    <source>
        <dbReference type="Proteomes" id="UP000199152"/>
    </source>
</evidence>
<sequence length="198" mass="22420">MADRTDGVSRRAQIIDVAARLFEQRGYHETSMEALAQEVGIRKASLYYYFSNKDLILVEIHEEMIDHLLVRARERAGSPVERLDGIMFDLVSLMELYPGRLRIFFEHYRELPAEQRRAITVKRDEYHGLLLATLRDGVAEGAFVIEDIEVTALAILGMCNWTYQWLRPGGPLGARQVADRFLALVLEGIRAPSATAAG</sequence>
<accession>A0A1I4BZD0</accession>
<dbReference type="InterPro" id="IPR001647">
    <property type="entry name" value="HTH_TetR"/>
</dbReference>